<organism evidence="9 10">
    <name type="scientific">bacterium (Candidatus Ratteibacteria) CG23_combo_of_CG06-09_8_20_14_all_48_7</name>
    <dbReference type="NCBI Taxonomy" id="2014292"/>
    <lineage>
        <taxon>Bacteria</taxon>
        <taxon>Candidatus Ratteibacteria</taxon>
    </lineage>
</organism>
<reference evidence="9 10" key="1">
    <citation type="submission" date="2017-09" db="EMBL/GenBank/DDBJ databases">
        <title>Depth-based differentiation of microbial function through sediment-hosted aquifers and enrichment of novel symbionts in the deep terrestrial subsurface.</title>
        <authorList>
            <person name="Probst A.J."/>
            <person name="Ladd B."/>
            <person name="Jarett J.K."/>
            <person name="Geller-Mcgrath D.E."/>
            <person name="Sieber C.M."/>
            <person name="Emerson J.B."/>
            <person name="Anantharaman K."/>
            <person name="Thomas B.C."/>
            <person name="Malmstrom R."/>
            <person name="Stieglmeier M."/>
            <person name="Klingl A."/>
            <person name="Woyke T."/>
            <person name="Ryan C.M."/>
            <person name="Banfield J.F."/>
        </authorList>
    </citation>
    <scope>NUCLEOTIDE SEQUENCE [LARGE SCALE GENOMIC DNA]</scope>
    <source>
        <strain evidence="9">CG23_combo_of_CG06-09_8_20_14_all_48_7</strain>
    </source>
</reference>
<evidence type="ECO:0000256" key="6">
    <source>
        <dbReference type="NCBIfam" id="TIGR03319"/>
    </source>
</evidence>
<dbReference type="PROSITE" id="PS51831">
    <property type="entry name" value="HD"/>
    <property type="match status" value="1"/>
</dbReference>
<dbReference type="EC" id="3.1.-.-" evidence="5 6"/>
<dbReference type="GO" id="GO:0016787">
    <property type="term" value="F:hydrolase activity"/>
    <property type="evidence" value="ECO:0007669"/>
    <property type="project" value="UniProtKB-KW"/>
</dbReference>
<evidence type="ECO:0000256" key="3">
    <source>
        <dbReference type="ARBA" id="ARBA00022801"/>
    </source>
</evidence>
<dbReference type="InterPro" id="IPR022711">
    <property type="entry name" value="RNase_Y_N"/>
</dbReference>
<dbReference type="SUPFAM" id="SSF109604">
    <property type="entry name" value="HD-domain/PDEase-like"/>
    <property type="match status" value="1"/>
</dbReference>
<evidence type="ECO:0000256" key="4">
    <source>
        <dbReference type="ARBA" id="ARBA00022884"/>
    </source>
</evidence>
<dbReference type="InterPro" id="IPR036612">
    <property type="entry name" value="KH_dom_type_1_sf"/>
</dbReference>
<evidence type="ECO:0000313" key="10">
    <source>
        <dbReference type="Proteomes" id="UP000230392"/>
    </source>
</evidence>
<accession>A0A2G9YB57</accession>
<dbReference type="Pfam" id="PF01966">
    <property type="entry name" value="HD"/>
    <property type="match status" value="1"/>
</dbReference>
<dbReference type="InterPro" id="IPR017705">
    <property type="entry name" value="Ribonuclease_Y"/>
</dbReference>
<dbReference type="InterPro" id="IPR006675">
    <property type="entry name" value="HDIG_dom"/>
</dbReference>
<dbReference type="GO" id="GO:0003723">
    <property type="term" value="F:RNA binding"/>
    <property type="evidence" value="ECO:0007669"/>
    <property type="project" value="UniProtKB-UniRule"/>
</dbReference>
<comment type="similarity">
    <text evidence="5">Belongs to the RNase Y family.</text>
</comment>
<dbReference type="InterPro" id="IPR004088">
    <property type="entry name" value="KH_dom_type_1"/>
</dbReference>
<sequence length="514" mass="57704">MINIVLYLLVGGLAGYLLHLIVSKSSLKSAEVKSQEILAQATAEVARRKKDLELETRETLIKLRSDFEKETKEERRQLQSLEQRLSHREGNLERKLSFLDKKEAEFNQREKRLTDKEKVVTQKEQELSSVLEEEKVRLSQVANLSREEARKMLIARMEEEARQEAAVRIKRIEEETREESLHLSQNILLEAMQRCAAEQTESSTTSVISLPSDEMKGRLIGREGRNIRAFEAATGVDLIVDDTPESVTISAFNIYRRAIARLALEKLIADGRIHPGRIEEVVEKVKAEMDEEVFSVGKGAALSLGLPRIKPELLRLVGRLKYRTSYGQNVLQHSLEVAHLASVMAAELKLDQILARRAGLLHDIGKSVDQEMEGDHLQIGYEIASRYDEPLEVLEAVRGHHNDFVAATPYAVLVSAADALSASRPGARRETLEGYIKRLEKLEAIATGFKGVGQAYAISAGREVRVIIKPEAISESESALLANQIAKKIEEGMEYPGTIKVTIIREVRYSELAK</sequence>
<protein>
    <recommendedName>
        <fullName evidence="5 6">Ribonuclease Y</fullName>
        <shortName evidence="5">RNase Y</shortName>
        <ecNumber evidence="5 6">3.1.-.-</ecNumber>
    </recommendedName>
</protein>
<comment type="caution">
    <text evidence="9">The sequence shown here is derived from an EMBL/GenBank/DDBJ whole genome shotgun (WGS) entry which is preliminary data.</text>
</comment>
<evidence type="ECO:0000256" key="1">
    <source>
        <dbReference type="ARBA" id="ARBA00022722"/>
    </source>
</evidence>
<evidence type="ECO:0000313" key="9">
    <source>
        <dbReference type="EMBL" id="PIP16455.1"/>
    </source>
</evidence>
<keyword evidence="3 5" id="KW-0378">Hydrolase</keyword>
<dbReference type="EMBL" id="PCRF01000098">
    <property type="protein sequence ID" value="PIP16455.1"/>
    <property type="molecule type" value="Genomic_DNA"/>
</dbReference>
<feature type="coiled-coil region" evidence="7">
    <location>
        <begin position="38"/>
        <end position="84"/>
    </location>
</feature>
<dbReference type="PANTHER" id="PTHR12826">
    <property type="entry name" value="RIBONUCLEASE Y"/>
    <property type="match status" value="1"/>
</dbReference>
<dbReference type="CDD" id="cd00077">
    <property type="entry name" value="HDc"/>
    <property type="match status" value="1"/>
</dbReference>
<dbReference type="Proteomes" id="UP000230392">
    <property type="component" value="Unassembled WGS sequence"/>
</dbReference>
<feature type="domain" description="HD" evidence="8">
    <location>
        <begin position="330"/>
        <end position="423"/>
    </location>
</feature>
<dbReference type="Pfam" id="PF12072">
    <property type="entry name" value="RNase_Y_N"/>
    <property type="match status" value="1"/>
</dbReference>
<dbReference type="Gene3D" id="1.10.3210.10">
    <property type="entry name" value="Hypothetical protein af1432"/>
    <property type="match status" value="1"/>
</dbReference>
<evidence type="ECO:0000256" key="2">
    <source>
        <dbReference type="ARBA" id="ARBA00022759"/>
    </source>
</evidence>
<evidence type="ECO:0000259" key="8">
    <source>
        <dbReference type="PROSITE" id="PS51831"/>
    </source>
</evidence>
<dbReference type="CDD" id="cd22431">
    <property type="entry name" value="KH-I_RNaseY"/>
    <property type="match status" value="1"/>
</dbReference>
<dbReference type="GO" id="GO:0006402">
    <property type="term" value="P:mRNA catabolic process"/>
    <property type="evidence" value="ECO:0007669"/>
    <property type="project" value="UniProtKB-UniRule"/>
</dbReference>
<comment type="function">
    <text evidence="5">Endoribonuclease that initiates mRNA decay.</text>
</comment>
<dbReference type="AlphaFoldDB" id="A0A2G9YB57"/>
<dbReference type="SMART" id="SM00471">
    <property type="entry name" value="HDc"/>
    <property type="match status" value="1"/>
</dbReference>
<dbReference type="Pfam" id="PF00013">
    <property type="entry name" value="KH_1"/>
    <property type="match status" value="1"/>
</dbReference>
<dbReference type="InterPro" id="IPR003607">
    <property type="entry name" value="HD/PDEase_dom"/>
</dbReference>
<keyword evidence="7" id="KW-0175">Coiled coil</keyword>
<dbReference type="InterPro" id="IPR004087">
    <property type="entry name" value="KH_dom"/>
</dbReference>
<dbReference type="GO" id="GO:0004521">
    <property type="term" value="F:RNA endonuclease activity"/>
    <property type="evidence" value="ECO:0007669"/>
    <property type="project" value="UniProtKB-UniRule"/>
</dbReference>
<dbReference type="PANTHER" id="PTHR12826:SF15">
    <property type="entry name" value="RIBONUCLEASE Y"/>
    <property type="match status" value="1"/>
</dbReference>
<dbReference type="SUPFAM" id="SSF54791">
    <property type="entry name" value="Eukaryotic type KH-domain (KH-domain type I)"/>
    <property type="match status" value="1"/>
</dbReference>
<evidence type="ECO:0000256" key="7">
    <source>
        <dbReference type="SAM" id="Coils"/>
    </source>
</evidence>
<dbReference type="NCBIfam" id="TIGR03319">
    <property type="entry name" value="RNase_Y"/>
    <property type="match status" value="1"/>
</dbReference>
<dbReference type="GO" id="GO:0005886">
    <property type="term" value="C:plasma membrane"/>
    <property type="evidence" value="ECO:0007669"/>
    <property type="project" value="UniProtKB-UniRule"/>
</dbReference>
<evidence type="ECO:0000256" key="5">
    <source>
        <dbReference type="HAMAP-Rule" id="MF_00335"/>
    </source>
</evidence>
<keyword evidence="2 5" id="KW-0255">Endonuclease</keyword>
<dbReference type="NCBIfam" id="TIGR00277">
    <property type="entry name" value="HDIG"/>
    <property type="match status" value="1"/>
</dbReference>
<dbReference type="PROSITE" id="PS50084">
    <property type="entry name" value="KH_TYPE_1"/>
    <property type="match status" value="1"/>
</dbReference>
<dbReference type="SMART" id="SM00322">
    <property type="entry name" value="KH"/>
    <property type="match status" value="1"/>
</dbReference>
<name>A0A2G9YB57_9BACT</name>
<dbReference type="HAMAP" id="MF_00335">
    <property type="entry name" value="RNase_Y"/>
    <property type="match status" value="1"/>
</dbReference>
<dbReference type="InterPro" id="IPR006674">
    <property type="entry name" value="HD_domain"/>
</dbReference>
<keyword evidence="4 5" id="KW-0694">RNA-binding</keyword>
<keyword evidence="1 5" id="KW-0540">Nuclease</keyword>
<proteinExistence type="inferred from homology"/>
<gene>
    <name evidence="5 9" type="primary">rny</name>
    <name evidence="9" type="ORF">COX46_02115</name>
</gene>